<keyword evidence="8" id="KW-1185">Reference proteome</keyword>
<evidence type="ECO:0000313" key="7">
    <source>
        <dbReference type="EMBL" id="ORY37658.1"/>
    </source>
</evidence>
<dbReference type="GO" id="GO:0005762">
    <property type="term" value="C:mitochondrial large ribosomal subunit"/>
    <property type="evidence" value="ECO:0007669"/>
    <property type="project" value="TreeGrafter"/>
</dbReference>
<gene>
    <name evidence="7" type="ORF">BCR33DRAFT_449101</name>
</gene>
<dbReference type="InterPro" id="IPR019716">
    <property type="entry name" value="Ribosomal_mL53"/>
</dbReference>
<evidence type="ECO:0000256" key="1">
    <source>
        <dbReference type="ARBA" id="ARBA00004173"/>
    </source>
</evidence>
<dbReference type="PANTHER" id="PTHR28236:SF1">
    <property type="entry name" value="LARGE RIBOSOMAL SUBUNIT PROTEIN ML53"/>
    <property type="match status" value="1"/>
</dbReference>
<organism evidence="7 8">
    <name type="scientific">Rhizoclosmatium globosum</name>
    <dbReference type="NCBI Taxonomy" id="329046"/>
    <lineage>
        <taxon>Eukaryota</taxon>
        <taxon>Fungi</taxon>
        <taxon>Fungi incertae sedis</taxon>
        <taxon>Chytridiomycota</taxon>
        <taxon>Chytridiomycota incertae sedis</taxon>
        <taxon>Chytridiomycetes</taxon>
        <taxon>Chytridiales</taxon>
        <taxon>Chytriomycetaceae</taxon>
        <taxon>Rhizoclosmatium</taxon>
    </lineage>
</organism>
<dbReference type="Gene3D" id="3.40.30.10">
    <property type="entry name" value="Glutaredoxin"/>
    <property type="match status" value="1"/>
</dbReference>
<keyword evidence="5" id="KW-0687">Ribonucleoprotein</keyword>
<dbReference type="OrthoDB" id="4136894at2759"/>
<accession>A0A1Y2BSD3</accession>
<dbReference type="SUPFAM" id="SSF52833">
    <property type="entry name" value="Thioredoxin-like"/>
    <property type="match status" value="1"/>
</dbReference>
<name>A0A1Y2BSD3_9FUNG</name>
<dbReference type="GO" id="GO:0003735">
    <property type="term" value="F:structural constituent of ribosome"/>
    <property type="evidence" value="ECO:0007669"/>
    <property type="project" value="TreeGrafter"/>
</dbReference>
<proteinExistence type="inferred from homology"/>
<dbReference type="PANTHER" id="PTHR28236">
    <property type="entry name" value="54S RIBOSOMAL PROTEIN L44, MITOCHONDRIAL"/>
    <property type="match status" value="1"/>
</dbReference>
<protein>
    <recommendedName>
        <fullName evidence="6">Large ribosomal subunit protein mL53</fullName>
    </recommendedName>
</protein>
<keyword evidence="4" id="KW-0496">Mitochondrion</keyword>
<reference evidence="7 8" key="1">
    <citation type="submission" date="2016-07" db="EMBL/GenBank/DDBJ databases">
        <title>Pervasive Adenine N6-methylation of Active Genes in Fungi.</title>
        <authorList>
            <consortium name="DOE Joint Genome Institute"/>
            <person name="Mondo S.J."/>
            <person name="Dannebaum R.O."/>
            <person name="Kuo R.C."/>
            <person name="Labutti K."/>
            <person name="Haridas S."/>
            <person name="Kuo A."/>
            <person name="Salamov A."/>
            <person name="Ahrendt S.R."/>
            <person name="Lipzen A."/>
            <person name="Sullivan W."/>
            <person name="Andreopoulos W.B."/>
            <person name="Clum A."/>
            <person name="Lindquist E."/>
            <person name="Daum C."/>
            <person name="Ramamoorthy G.K."/>
            <person name="Gryganskyi A."/>
            <person name="Culley D."/>
            <person name="Magnuson J.K."/>
            <person name="James T.Y."/>
            <person name="O'Malley M.A."/>
            <person name="Stajich J.E."/>
            <person name="Spatafora J.W."/>
            <person name="Visel A."/>
            <person name="Grigoriev I.V."/>
        </authorList>
    </citation>
    <scope>NUCLEOTIDE SEQUENCE [LARGE SCALE GENOMIC DNA]</scope>
    <source>
        <strain evidence="7 8">JEL800</strain>
    </source>
</reference>
<dbReference type="InterPro" id="IPR036249">
    <property type="entry name" value="Thioredoxin-like_sf"/>
</dbReference>
<dbReference type="EMBL" id="MCGO01000049">
    <property type="protein sequence ID" value="ORY37658.1"/>
    <property type="molecule type" value="Genomic_DNA"/>
</dbReference>
<evidence type="ECO:0000256" key="6">
    <source>
        <dbReference type="ARBA" id="ARBA00035180"/>
    </source>
</evidence>
<evidence type="ECO:0000256" key="4">
    <source>
        <dbReference type="ARBA" id="ARBA00023128"/>
    </source>
</evidence>
<comment type="subcellular location">
    <subcellularLocation>
        <location evidence="1">Mitochondrion</location>
    </subcellularLocation>
</comment>
<evidence type="ECO:0000256" key="3">
    <source>
        <dbReference type="ARBA" id="ARBA00022980"/>
    </source>
</evidence>
<dbReference type="Pfam" id="PF10780">
    <property type="entry name" value="MRP_L53"/>
    <property type="match status" value="1"/>
</dbReference>
<comment type="caution">
    <text evidence="7">The sequence shown here is derived from an EMBL/GenBank/DDBJ whole genome shotgun (WGS) entry which is preliminary data.</text>
</comment>
<evidence type="ECO:0000256" key="2">
    <source>
        <dbReference type="ARBA" id="ARBA00005557"/>
    </source>
</evidence>
<dbReference type="AlphaFoldDB" id="A0A1Y2BSD3"/>
<sequence length="103" mass="11506">MAPAFLAFVDKLAINFAPIAKSSRSARTFLFQITADGHKDLNPKLALAVNQNDSIRKPSIEVTYRDKKHLVIESGSLKVADIMRDIQKHAKKLQLEEDTKNSS</sequence>
<keyword evidence="3" id="KW-0689">Ribosomal protein</keyword>
<dbReference type="STRING" id="329046.A0A1Y2BSD3"/>
<comment type="similarity">
    <text evidence="2">Belongs to the mitochondrion-specific ribosomal protein mL53 family.</text>
</comment>
<evidence type="ECO:0000256" key="5">
    <source>
        <dbReference type="ARBA" id="ARBA00023274"/>
    </source>
</evidence>
<evidence type="ECO:0000313" key="8">
    <source>
        <dbReference type="Proteomes" id="UP000193642"/>
    </source>
</evidence>
<dbReference type="InterPro" id="IPR042776">
    <property type="entry name" value="Ribosomal_mL53_fung"/>
</dbReference>
<dbReference type="Proteomes" id="UP000193642">
    <property type="component" value="Unassembled WGS sequence"/>
</dbReference>